<comment type="similarity">
    <text evidence="1">Belongs to the short-chain dehydrogenases/reductases (SDR) family.</text>
</comment>
<evidence type="ECO:0008006" key="4">
    <source>
        <dbReference type="Google" id="ProtNLM"/>
    </source>
</evidence>
<dbReference type="InterPro" id="IPR050259">
    <property type="entry name" value="SDR"/>
</dbReference>
<dbReference type="PRINTS" id="PR00081">
    <property type="entry name" value="GDHRDH"/>
</dbReference>
<dbReference type="InterPro" id="IPR036291">
    <property type="entry name" value="NAD(P)-bd_dom_sf"/>
</dbReference>
<protein>
    <recommendedName>
        <fullName evidence="4">SDR family oxidoreductase</fullName>
    </recommendedName>
</protein>
<dbReference type="PANTHER" id="PTHR42879:SF2">
    <property type="entry name" value="3-OXOACYL-[ACYL-CARRIER-PROTEIN] REDUCTASE FABG"/>
    <property type="match status" value="1"/>
</dbReference>
<dbReference type="InterPro" id="IPR002347">
    <property type="entry name" value="SDR_fam"/>
</dbReference>
<evidence type="ECO:0000313" key="3">
    <source>
        <dbReference type="Proteomes" id="UP001157034"/>
    </source>
</evidence>
<sequence>MRADTHDDASVRAAVAEVVAQLGGVDILVNTAAAPWKPGQRTSTIEVTDEQMREHFEVKALGYLRMARAAAPHMIDAGWGRIINVSGLGARHAGSAVQTVRNVAVSAITKNLADDLGQHGINVTVVHPGMTRTDAVADLVAERARAEGLSDDEMGARMAHNSIHRLVDASEVADVIAFLASPRSIAITGDAIAAGGGDPGVVAY</sequence>
<dbReference type="PANTHER" id="PTHR42879">
    <property type="entry name" value="3-OXOACYL-(ACYL-CARRIER-PROTEIN) REDUCTASE"/>
    <property type="match status" value="1"/>
</dbReference>
<dbReference type="Proteomes" id="UP001157034">
    <property type="component" value="Unassembled WGS sequence"/>
</dbReference>
<reference evidence="3" key="1">
    <citation type="journal article" date="2019" name="Int. J. Syst. Evol. Microbiol.">
        <title>The Global Catalogue of Microorganisms (GCM) 10K type strain sequencing project: providing services to taxonomists for standard genome sequencing and annotation.</title>
        <authorList>
            <consortium name="The Broad Institute Genomics Platform"/>
            <consortium name="The Broad Institute Genome Sequencing Center for Infectious Disease"/>
            <person name="Wu L."/>
            <person name="Ma J."/>
        </authorList>
    </citation>
    <scope>NUCLEOTIDE SEQUENCE [LARGE SCALE GENOMIC DNA]</scope>
    <source>
        <strain evidence="3">NBRC 108894</strain>
    </source>
</reference>
<dbReference type="SUPFAM" id="SSF51735">
    <property type="entry name" value="NAD(P)-binding Rossmann-fold domains"/>
    <property type="match status" value="1"/>
</dbReference>
<dbReference type="Pfam" id="PF13561">
    <property type="entry name" value="adh_short_C2"/>
    <property type="match status" value="1"/>
</dbReference>
<organism evidence="2 3">
    <name type="scientific">Pseudolysinimonas kribbensis</name>
    <dbReference type="NCBI Taxonomy" id="433641"/>
    <lineage>
        <taxon>Bacteria</taxon>
        <taxon>Bacillati</taxon>
        <taxon>Actinomycetota</taxon>
        <taxon>Actinomycetes</taxon>
        <taxon>Micrococcales</taxon>
        <taxon>Microbacteriaceae</taxon>
        <taxon>Pseudolysinimonas</taxon>
    </lineage>
</organism>
<dbReference type="Gene3D" id="3.40.50.720">
    <property type="entry name" value="NAD(P)-binding Rossmann-like Domain"/>
    <property type="match status" value="1"/>
</dbReference>
<comment type="caution">
    <text evidence="2">The sequence shown here is derived from an EMBL/GenBank/DDBJ whole genome shotgun (WGS) entry which is preliminary data.</text>
</comment>
<dbReference type="EMBL" id="BSVB01000001">
    <property type="protein sequence ID" value="GMA95929.1"/>
    <property type="molecule type" value="Genomic_DNA"/>
</dbReference>
<keyword evidence="3" id="KW-1185">Reference proteome</keyword>
<accession>A0ABQ6KA91</accession>
<gene>
    <name evidence="2" type="ORF">GCM10025881_27530</name>
</gene>
<evidence type="ECO:0000313" key="2">
    <source>
        <dbReference type="EMBL" id="GMA95929.1"/>
    </source>
</evidence>
<evidence type="ECO:0000256" key="1">
    <source>
        <dbReference type="ARBA" id="ARBA00006484"/>
    </source>
</evidence>
<proteinExistence type="inferred from homology"/>
<name>A0ABQ6KA91_9MICO</name>